<dbReference type="RefSeq" id="WP_110698590.1">
    <property type="nucleotide sequence ID" value="NZ_CP151184.1"/>
</dbReference>
<name>A0A2V4IMN6_9PSED</name>
<sequence length="162" mass="17455">MANQSLHHLIQSIAGAVAEAQDKIQRFQVSTVRQYFDEDNRPVSIDVRLPSHSPEAREGEERVVRVPLLSLVGARLMAVKDMEISFEVGLNADDGSAANVGPANAGADGSGWPSENHKALNVDLGVRRNGEGGPLARVTLKVETQPPSEGMARLLQNLDKLI</sequence>
<organism evidence="1 2">
    <name type="scientific">Pseudomonas soli</name>
    <dbReference type="NCBI Taxonomy" id="1306993"/>
    <lineage>
        <taxon>Bacteria</taxon>
        <taxon>Pseudomonadati</taxon>
        <taxon>Pseudomonadota</taxon>
        <taxon>Gammaproteobacteria</taxon>
        <taxon>Pseudomonadales</taxon>
        <taxon>Pseudomonadaceae</taxon>
        <taxon>Pseudomonas</taxon>
    </lineage>
</organism>
<protein>
    <recommendedName>
        <fullName evidence="3">DUF2589 domain-containing protein</fullName>
    </recommendedName>
</protein>
<dbReference type="Proteomes" id="UP000247620">
    <property type="component" value="Unassembled WGS sequence"/>
</dbReference>
<reference evidence="1 2" key="1">
    <citation type="submission" date="2018-06" db="EMBL/GenBank/DDBJ databases">
        <title>Pseudomonas diversity within urban Lake Michigan freshwaters.</title>
        <authorList>
            <person name="Batrich M."/>
            <person name="Hatzopoulos T."/>
            <person name="Putonti C."/>
        </authorList>
    </citation>
    <scope>NUCLEOTIDE SEQUENCE [LARGE SCALE GENOMIC DNA]</scope>
    <source>
        <strain evidence="1 2">LBp-160603</strain>
    </source>
</reference>
<dbReference type="AlphaFoldDB" id="A0A2V4IMN6"/>
<evidence type="ECO:0008006" key="3">
    <source>
        <dbReference type="Google" id="ProtNLM"/>
    </source>
</evidence>
<dbReference type="Pfam" id="PF11655">
    <property type="entry name" value="DUF2589"/>
    <property type="match status" value="1"/>
</dbReference>
<accession>A0A2V4IMN6</accession>
<gene>
    <name evidence="1" type="ORF">DMX07_07120</name>
</gene>
<proteinExistence type="predicted"/>
<dbReference type="EMBL" id="QJRO01000003">
    <property type="protein sequence ID" value="PYB84300.1"/>
    <property type="molecule type" value="Genomic_DNA"/>
</dbReference>
<dbReference type="InterPro" id="IPR024510">
    <property type="entry name" value="DUF2589"/>
</dbReference>
<comment type="caution">
    <text evidence="1">The sequence shown here is derived from an EMBL/GenBank/DDBJ whole genome shotgun (WGS) entry which is preliminary data.</text>
</comment>
<evidence type="ECO:0000313" key="2">
    <source>
        <dbReference type="Proteomes" id="UP000247620"/>
    </source>
</evidence>
<evidence type="ECO:0000313" key="1">
    <source>
        <dbReference type="EMBL" id="PYB84300.1"/>
    </source>
</evidence>